<organism evidence="5 6">
    <name type="scientific">Diploscapter pachys</name>
    <dbReference type="NCBI Taxonomy" id="2018661"/>
    <lineage>
        <taxon>Eukaryota</taxon>
        <taxon>Metazoa</taxon>
        <taxon>Ecdysozoa</taxon>
        <taxon>Nematoda</taxon>
        <taxon>Chromadorea</taxon>
        <taxon>Rhabditida</taxon>
        <taxon>Rhabditina</taxon>
        <taxon>Rhabditomorpha</taxon>
        <taxon>Rhabditoidea</taxon>
        <taxon>Rhabditidae</taxon>
        <taxon>Diploscapter</taxon>
    </lineage>
</organism>
<sequence length="101" mass="11321">MSKEKDISASQFTFLQKIPDQLGYLIISGDAVVKSDGELVNNEHIAKIVPRMISLSKLVFTPNAGVSPPKFQQITVTYTDHFYTIARSGKYVFVVKRKSQN</sequence>
<evidence type="ECO:0000256" key="1">
    <source>
        <dbReference type="ARBA" id="ARBA00004371"/>
    </source>
</evidence>
<comment type="caution">
    <text evidence="5">The sequence shown here is derived from an EMBL/GenBank/DDBJ whole genome shotgun (WGS) entry which is preliminary data.</text>
</comment>
<dbReference type="PANTHER" id="PTHR33967">
    <property type="entry name" value="RAGULATOR COMPLEX PROTEIN LAMTOR4"/>
    <property type="match status" value="1"/>
</dbReference>
<gene>
    <name evidence="5" type="ORF">WR25_14023</name>
</gene>
<dbReference type="EMBL" id="LIAE01007639">
    <property type="protein sequence ID" value="PAV77943.1"/>
    <property type="molecule type" value="Genomic_DNA"/>
</dbReference>
<dbReference type="STRING" id="2018661.A0A2A2KVY0"/>
<dbReference type="GO" id="GO:0005764">
    <property type="term" value="C:lysosome"/>
    <property type="evidence" value="ECO:0007669"/>
    <property type="project" value="UniProtKB-SubCell"/>
</dbReference>
<proteinExistence type="inferred from homology"/>
<comment type="similarity">
    <text evidence="2">Belongs to the LAMTOR4 family.</text>
</comment>
<dbReference type="OrthoDB" id="275011at2759"/>
<protein>
    <recommendedName>
        <fullName evidence="4">Late endosomal/lysosomal adaptor and MAPK and MTOR activator 4</fullName>
    </recommendedName>
</protein>
<evidence type="ECO:0000256" key="4">
    <source>
        <dbReference type="ARBA" id="ARBA00032690"/>
    </source>
</evidence>
<keyword evidence="6" id="KW-1185">Reference proteome</keyword>
<accession>A0A2A2KVY0</accession>
<evidence type="ECO:0000313" key="6">
    <source>
        <dbReference type="Proteomes" id="UP000218231"/>
    </source>
</evidence>
<dbReference type="GO" id="GO:0071986">
    <property type="term" value="C:Ragulator complex"/>
    <property type="evidence" value="ECO:0007669"/>
    <property type="project" value="InterPro"/>
</dbReference>
<dbReference type="GO" id="GO:0071230">
    <property type="term" value="P:cellular response to amino acid stimulus"/>
    <property type="evidence" value="ECO:0007669"/>
    <property type="project" value="InterPro"/>
</dbReference>
<comment type="subcellular location">
    <subcellularLocation>
        <location evidence="1">Lysosome</location>
    </subcellularLocation>
</comment>
<dbReference type="GO" id="GO:0005085">
    <property type="term" value="F:guanyl-nucleotide exchange factor activity"/>
    <property type="evidence" value="ECO:0007669"/>
    <property type="project" value="TreeGrafter"/>
</dbReference>
<keyword evidence="3" id="KW-0458">Lysosome</keyword>
<dbReference type="InterPro" id="IPR034601">
    <property type="entry name" value="LAMTOR4"/>
</dbReference>
<name>A0A2A2KVY0_9BILA</name>
<evidence type="ECO:0000256" key="3">
    <source>
        <dbReference type="ARBA" id="ARBA00023228"/>
    </source>
</evidence>
<dbReference type="GO" id="GO:0032008">
    <property type="term" value="P:positive regulation of TOR signaling"/>
    <property type="evidence" value="ECO:0007669"/>
    <property type="project" value="InterPro"/>
</dbReference>
<dbReference type="Proteomes" id="UP000218231">
    <property type="component" value="Unassembled WGS sequence"/>
</dbReference>
<reference evidence="5 6" key="1">
    <citation type="journal article" date="2017" name="Curr. Biol.">
        <title>Genome architecture and evolution of a unichromosomal asexual nematode.</title>
        <authorList>
            <person name="Fradin H."/>
            <person name="Zegar C."/>
            <person name="Gutwein M."/>
            <person name="Lucas J."/>
            <person name="Kovtun M."/>
            <person name="Corcoran D."/>
            <person name="Baugh L.R."/>
            <person name="Kiontke K."/>
            <person name="Gunsalus K."/>
            <person name="Fitch D.H."/>
            <person name="Piano F."/>
        </authorList>
    </citation>
    <scope>NUCLEOTIDE SEQUENCE [LARGE SCALE GENOMIC DNA]</scope>
    <source>
        <strain evidence="5">PF1309</strain>
    </source>
</reference>
<dbReference type="PANTHER" id="PTHR33967:SF1">
    <property type="entry name" value="RAGULATOR COMPLEX PROTEIN LAMTOR4"/>
    <property type="match status" value="1"/>
</dbReference>
<dbReference type="AlphaFoldDB" id="A0A2A2KVY0"/>
<evidence type="ECO:0000313" key="5">
    <source>
        <dbReference type="EMBL" id="PAV77943.1"/>
    </source>
</evidence>
<evidence type="ECO:0000256" key="2">
    <source>
        <dbReference type="ARBA" id="ARBA00010627"/>
    </source>
</evidence>